<evidence type="ECO:0000256" key="1">
    <source>
        <dbReference type="SAM" id="Phobius"/>
    </source>
</evidence>
<reference evidence="2 3" key="1">
    <citation type="submission" date="2021-07" db="EMBL/GenBank/DDBJ databases">
        <title>Flavobacterium WSW3-B6 sp.nov, isolated from seaweed.</title>
        <authorList>
            <person name="Muhammad N."/>
            <person name="Ho H."/>
            <person name="Lee Y.-J."/>
            <person name="Nguyen T."/>
            <person name="Ho J."/>
            <person name="Kim S.-G."/>
        </authorList>
    </citation>
    <scope>NUCLEOTIDE SEQUENCE [LARGE SCALE GENOMIC DNA]</scope>
    <source>
        <strain evidence="2 3">WSW3-B6</strain>
    </source>
</reference>
<evidence type="ECO:0000313" key="2">
    <source>
        <dbReference type="EMBL" id="QYJ67299.1"/>
    </source>
</evidence>
<keyword evidence="1" id="KW-0472">Membrane</keyword>
<keyword evidence="3" id="KW-1185">Reference proteome</keyword>
<keyword evidence="1" id="KW-1133">Transmembrane helix</keyword>
<feature type="transmembrane region" description="Helical" evidence="1">
    <location>
        <begin position="378"/>
        <end position="407"/>
    </location>
</feature>
<proteinExistence type="predicted"/>
<organism evidence="2 3">
    <name type="scientific">Flavobacterium litorale</name>
    <dbReference type="NCBI Taxonomy" id="2856519"/>
    <lineage>
        <taxon>Bacteria</taxon>
        <taxon>Pseudomonadati</taxon>
        <taxon>Bacteroidota</taxon>
        <taxon>Flavobacteriia</taxon>
        <taxon>Flavobacteriales</taxon>
        <taxon>Flavobacteriaceae</taxon>
        <taxon>Flavobacterium</taxon>
    </lineage>
</organism>
<feature type="transmembrane region" description="Helical" evidence="1">
    <location>
        <begin position="321"/>
        <end position="341"/>
    </location>
</feature>
<protein>
    <recommendedName>
        <fullName evidence="4">EpsG family protein</fullName>
    </recommendedName>
</protein>
<feature type="transmembrane region" description="Helical" evidence="1">
    <location>
        <begin position="95"/>
        <end position="122"/>
    </location>
</feature>
<feature type="transmembrane region" description="Helical" evidence="1">
    <location>
        <begin position="291"/>
        <end position="309"/>
    </location>
</feature>
<feature type="transmembrane region" description="Helical" evidence="1">
    <location>
        <begin position="36"/>
        <end position="53"/>
    </location>
</feature>
<dbReference type="RefSeq" id="WP_220639644.1">
    <property type="nucleotide sequence ID" value="NZ_CP080429.1"/>
</dbReference>
<accession>A0ABX8V9F3</accession>
<feature type="transmembrane region" description="Helical" evidence="1">
    <location>
        <begin position="189"/>
        <end position="216"/>
    </location>
</feature>
<feature type="transmembrane region" description="Helical" evidence="1">
    <location>
        <begin position="348"/>
        <end position="366"/>
    </location>
</feature>
<dbReference type="EMBL" id="CP080429">
    <property type="protein sequence ID" value="QYJ67299.1"/>
    <property type="molecule type" value="Genomic_DNA"/>
</dbReference>
<evidence type="ECO:0008006" key="4">
    <source>
        <dbReference type="Google" id="ProtNLM"/>
    </source>
</evidence>
<sequence>MKQSQTKGLSILLLFISPLMGLFCGVKYLSWQNRKLIIILFFILYGSLLKYGAESDAAVYMALLDNYSNMSFSEFFIWLKHILMLDPLPNSPNDVYVHCLAFFSAGIVGTKAIFFPIVAGIYGYFYVMAMSKILKWDSTRKVTLLLLSVAFLFIIHRSVTSFQTVRTWTGMWILFNGVLGYHQTKNKKYLFLMLAAPLVHFAYLVISLPIFASLYYKKIPSFAVIGLYILSFFTTLNPGGILDVSKDNSLAEEKVGAYYRQNEYGESIDPILERREKSNAVWYARYGKTDAVYYGGHAFALFLILGGFYRKRMTPVEAGLLTAGLLTATLANFGTFSYAFYSRTMANAVIYILATVALMTARGAFQQNTMLSPQLTKFFQWICVLIFLPKMVFFIADFLVFTSVFILGMPFVGWVSEDLNISIREFLGEIF</sequence>
<dbReference type="Proteomes" id="UP000825381">
    <property type="component" value="Chromosome"/>
</dbReference>
<feature type="transmembrane region" description="Helical" evidence="1">
    <location>
        <begin position="142"/>
        <end position="159"/>
    </location>
</feature>
<keyword evidence="1" id="KW-0812">Transmembrane</keyword>
<feature type="transmembrane region" description="Helical" evidence="1">
    <location>
        <begin position="12"/>
        <end position="29"/>
    </location>
</feature>
<evidence type="ECO:0000313" key="3">
    <source>
        <dbReference type="Proteomes" id="UP000825381"/>
    </source>
</evidence>
<feature type="transmembrane region" description="Helical" evidence="1">
    <location>
        <begin position="222"/>
        <end position="244"/>
    </location>
</feature>
<name>A0ABX8V9F3_9FLAO</name>
<gene>
    <name evidence="2" type="ORF">K1I41_06890</name>
</gene>